<keyword evidence="7" id="KW-0444">Lipid biosynthesis</keyword>
<dbReference type="GO" id="GO:0006007">
    <property type="term" value="P:glucose catabolic process"/>
    <property type="evidence" value="ECO:0007669"/>
    <property type="project" value="InterPro"/>
</dbReference>
<keyword evidence="11" id="KW-0443">Lipid metabolism</keyword>
<keyword evidence="23" id="KW-1185">Reference proteome</keyword>
<evidence type="ECO:0000256" key="3">
    <source>
        <dbReference type="ARBA" id="ARBA00002315"/>
    </source>
</evidence>
<dbReference type="SUPFAM" id="SSF53649">
    <property type="entry name" value="Alkaline phosphatase-like"/>
    <property type="match status" value="1"/>
</dbReference>
<dbReference type="InterPro" id="IPR036554">
    <property type="entry name" value="GHMP_kinase_C_sf"/>
</dbReference>
<dbReference type="GO" id="GO:0004496">
    <property type="term" value="F:mevalonate kinase activity"/>
    <property type="evidence" value="ECO:0007669"/>
    <property type="project" value="InterPro"/>
</dbReference>
<dbReference type="InterPro" id="IPR006124">
    <property type="entry name" value="Metalloenzyme"/>
</dbReference>
<dbReference type="InParanoid" id="A0A0V1BS61"/>
<comment type="function">
    <text evidence="3">Catalyzes the interconversion of 2-phosphoglycerate and 3-phosphoglycerate.</text>
</comment>
<keyword evidence="14" id="KW-0413">Isomerase</keyword>
<evidence type="ECO:0000256" key="17">
    <source>
        <dbReference type="ARBA" id="ARBA00083354"/>
    </source>
</evidence>
<evidence type="ECO:0000259" key="21">
    <source>
        <dbReference type="Pfam" id="PF08544"/>
    </source>
</evidence>
<dbReference type="Gene3D" id="3.30.230.10">
    <property type="match status" value="1"/>
</dbReference>
<dbReference type="Proteomes" id="UP000054776">
    <property type="component" value="Unassembled WGS sequence"/>
</dbReference>
<dbReference type="InterPro" id="IPR014721">
    <property type="entry name" value="Ribsml_uS5_D2-typ_fold_subgr"/>
</dbReference>
<comment type="similarity">
    <text evidence="5">Belongs to the BPG-independent phosphoglycerate mutase family.</text>
</comment>
<dbReference type="PANTHER" id="PTHR31637:SF0">
    <property type="entry name" value="2,3-BISPHOSPHOGLYCERATE-INDEPENDENT PHOSPHOGLYCERATE MUTASE"/>
    <property type="match status" value="1"/>
</dbReference>
<evidence type="ECO:0000256" key="4">
    <source>
        <dbReference type="ARBA" id="ARBA00004798"/>
    </source>
</evidence>
<keyword evidence="8" id="KW-0479">Metal-binding</keyword>
<evidence type="ECO:0000256" key="8">
    <source>
        <dbReference type="ARBA" id="ARBA00022723"/>
    </source>
</evidence>
<evidence type="ECO:0000313" key="23">
    <source>
        <dbReference type="Proteomes" id="UP000054776"/>
    </source>
</evidence>
<dbReference type="STRING" id="6334.A0A0V1BS61"/>
<reference evidence="22 23" key="1">
    <citation type="submission" date="2015-01" db="EMBL/GenBank/DDBJ databases">
        <title>Evolution of Trichinella species and genotypes.</title>
        <authorList>
            <person name="Korhonen P.K."/>
            <person name="Edoardo P."/>
            <person name="Giuseppe L.R."/>
            <person name="Gasser R.B."/>
        </authorList>
    </citation>
    <scope>NUCLEOTIDE SEQUENCE [LARGE SCALE GENOMIC DNA]</scope>
    <source>
        <strain evidence="22">ISS3</strain>
    </source>
</reference>
<feature type="domain" description="GHMP kinase N-terminal" evidence="18">
    <location>
        <begin position="185"/>
        <end position="274"/>
    </location>
</feature>
<dbReference type="Pfam" id="PF00288">
    <property type="entry name" value="GHMP_kinases_N"/>
    <property type="match status" value="1"/>
</dbReference>
<dbReference type="GO" id="GO:0030145">
    <property type="term" value="F:manganese ion binding"/>
    <property type="evidence" value="ECO:0007669"/>
    <property type="project" value="InterPro"/>
</dbReference>
<dbReference type="Gene3D" id="3.40.1450.10">
    <property type="entry name" value="BPG-independent phosphoglycerate mutase, domain B"/>
    <property type="match status" value="1"/>
</dbReference>
<evidence type="ECO:0000256" key="6">
    <source>
        <dbReference type="ARBA" id="ARBA00012026"/>
    </source>
</evidence>
<dbReference type="FunFam" id="3.40.1450.10:FF:000001">
    <property type="entry name" value="2,3-bisphosphoglycerate-independent phosphoglycerate mutase"/>
    <property type="match status" value="1"/>
</dbReference>
<evidence type="ECO:0000256" key="14">
    <source>
        <dbReference type="ARBA" id="ARBA00023235"/>
    </source>
</evidence>
<dbReference type="CDD" id="cd16010">
    <property type="entry name" value="iPGM"/>
    <property type="match status" value="1"/>
</dbReference>
<dbReference type="HAMAP" id="MF_01038">
    <property type="entry name" value="GpmI"/>
    <property type="match status" value="1"/>
</dbReference>
<evidence type="ECO:0000259" key="20">
    <source>
        <dbReference type="Pfam" id="PF06415"/>
    </source>
</evidence>
<dbReference type="OrthoDB" id="1886626at2759"/>
<dbReference type="Pfam" id="PF08544">
    <property type="entry name" value="GHMP_kinases_C"/>
    <property type="match status" value="1"/>
</dbReference>
<dbReference type="FunCoup" id="A0A0V1BS61">
    <property type="interactions" value="138"/>
</dbReference>
<dbReference type="SUPFAM" id="SSF54211">
    <property type="entry name" value="Ribosomal protein S5 domain 2-like"/>
    <property type="match status" value="1"/>
</dbReference>
<comment type="pathway">
    <text evidence="15">Isoprenoid biosynthesis; isopentenyl diphosphate biosynthesis via mevalonate pathway; isopentenyl diphosphate from (R)-mevalonate: step 1/3.</text>
</comment>
<comment type="cofactor">
    <cofactor evidence="2">
        <name>Mn(2+)</name>
        <dbReference type="ChEBI" id="CHEBI:29035"/>
    </cofactor>
</comment>
<comment type="catalytic activity">
    <reaction evidence="1">
        <text>(2R)-2-phosphoglycerate = (2R)-3-phosphoglycerate</text>
        <dbReference type="Rhea" id="RHEA:15901"/>
        <dbReference type="ChEBI" id="CHEBI:58272"/>
        <dbReference type="ChEBI" id="CHEBI:58289"/>
        <dbReference type="EC" id="5.4.2.12"/>
    </reaction>
</comment>
<dbReference type="PRINTS" id="PR00959">
    <property type="entry name" value="MEVGALKINASE"/>
</dbReference>
<dbReference type="GO" id="GO:0005524">
    <property type="term" value="F:ATP binding"/>
    <property type="evidence" value="ECO:0007669"/>
    <property type="project" value="UniProtKB-KW"/>
</dbReference>
<keyword evidence="10" id="KW-0067">ATP-binding</keyword>
<dbReference type="EC" id="5.4.2.12" evidence="6"/>
<dbReference type="SUPFAM" id="SSF64158">
    <property type="entry name" value="2,3-Bisphosphoglycerate-independent phosphoglycerate mutase, substrate-binding domain"/>
    <property type="match status" value="1"/>
</dbReference>
<dbReference type="GO" id="GO:0004619">
    <property type="term" value="F:phosphoglycerate mutase activity"/>
    <property type="evidence" value="ECO:0007669"/>
    <property type="project" value="UniProtKB-EC"/>
</dbReference>
<dbReference type="UniPathway" id="UPA00057">
    <property type="reaction ID" value="UER00098"/>
</dbReference>
<dbReference type="PANTHER" id="PTHR31637">
    <property type="entry name" value="2,3-BISPHOSPHOGLYCERATE-INDEPENDENT PHOSPHOGLYCERATE MUTASE"/>
    <property type="match status" value="1"/>
</dbReference>
<keyword evidence="9" id="KW-0547">Nucleotide-binding</keyword>
<feature type="domain" description="BPG-independent PGAM N-terminal" evidence="20">
    <location>
        <begin position="585"/>
        <end position="798"/>
    </location>
</feature>
<organism evidence="22 23">
    <name type="scientific">Trichinella spiralis</name>
    <name type="common">Trichina worm</name>
    <dbReference type="NCBI Taxonomy" id="6334"/>
    <lineage>
        <taxon>Eukaryota</taxon>
        <taxon>Metazoa</taxon>
        <taxon>Ecdysozoa</taxon>
        <taxon>Nematoda</taxon>
        <taxon>Enoplea</taxon>
        <taxon>Dorylaimia</taxon>
        <taxon>Trichinellida</taxon>
        <taxon>Trichinellidae</taxon>
        <taxon>Trichinella</taxon>
    </lineage>
</organism>
<evidence type="ECO:0000256" key="13">
    <source>
        <dbReference type="ARBA" id="ARBA00023211"/>
    </source>
</evidence>
<proteinExistence type="inferred from homology"/>
<dbReference type="GO" id="GO:0005737">
    <property type="term" value="C:cytoplasm"/>
    <property type="evidence" value="ECO:0007669"/>
    <property type="project" value="InterPro"/>
</dbReference>
<keyword evidence="13" id="KW-0464">Manganese</keyword>
<dbReference type="GO" id="GO:0019287">
    <property type="term" value="P:isopentenyl diphosphate biosynthetic process, mevalonate pathway"/>
    <property type="evidence" value="ECO:0007669"/>
    <property type="project" value="UniProtKB-UniPathway"/>
</dbReference>
<dbReference type="InterPro" id="IPR017850">
    <property type="entry name" value="Alkaline_phosphatase_core_sf"/>
</dbReference>
<dbReference type="InterPro" id="IPR006204">
    <property type="entry name" value="GHMP_kinase_N_dom"/>
</dbReference>
<dbReference type="Gene3D" id="3.40.720.10">
    <property type="entry name" value="Alkaline Phosphatase, subunit A"/>
    <property type="match status" value="1"/>
</dbReference>
<evidence type="ECO:0000256" key="5">
    <source>
        <dbReference type="ARBA" id="ARBA00008819"/>
    </source>
</evidence>
<feature type="domain" description="Metalloenzyme" evidence="19">
    <location>
        <begin position="499"/>
        <end position="999"/>
    </location>
</feature>
<dbReference type="Gene3D" id="3.30.70.890">
    <property type="entry name" value="GHMP kinase, C-terminal domain"/>
    <property type="match status" value="1"/>
</dbReference>
<dbReference type="Pfam" id="PF01676">
    <property type="entry name" value="Metalloenzyme"/>
    <property type="match status" value="1"/>
</dbReference>
<evidence type="ECO:0000313" key="22">
    <source>
        <dbReference type="EMBL" id="KRY40100.1"/>
    </source>
</evidence>
<dbReference type="InterPro" id="IPR005995">
    <property type="entry name" value="Pgm_bpd_ind"/>
</dbReference>
<dbReference type="FunFam" id="3.30.70.890:FF:000017">
    <property type="entry name" value="MeValonate Kinase"/>
    <property type="match status" value="1"/>
</dbReference>
<evidence type="ECO:0000256" key="16">
    <source>
        <dbReference type="ARBA" id="ARBA00071648"/>
    </source>
</evidence>
<accession>A0A0V1BS61</accession>
<evidence type="ECO:0000256" key="7">
    <source>
        <dbReference type="ARBA" id="ARBA00022516"/>
    </source>
</evidence>
<evidence type="ECO:0000256" key="15">
    <source>
        <dbReference type="ARBA" id="ARBA00029438"/>
    </source>
</evidence>
<dbReference type="InterPro" id="IPR013750">
    <property type="entry name" value="GHMP_kinase_C_dom"/>
</dbReference>
<sequence length="1013" mass="111588">MYFFFWVSYSRLRVSDSANLAPNCPTCNLIIEQAPVELSMKNSGIGGGDRLAMMITMTEPSNSINISAPGKIILFGEHAVIYGRTAVAGCIDLRTYVNLFTSADGRIYLSLPDLGVERTWLMKDVRKAVDKLYEGKTDDNAPPCLELVVPIARQICGTSEDQCGVQQLASLAFLYLLIGVARKRKDLLAVKVTVRFNLPSCVGLGSSGAYCVCIAAALLQVAEIIPSPTVTAANNASTWSPQHLETIRLWASAAESLIHGRASGLDATICTYGGVASYRHGCKIEQLEKYCIVLLVNSKVERNTSRMVTLFPEVIDGIFNAIDAISRDAIKILGQPQHSKNRKTCSEDEHYSLQEWSMELYSDVNELCRINNQLLIALGVGHPKIDQICTTLARYGIHPKMTGAGGGGSLFAFLKPNTSQTVIDMITSEVHKLGYDLWQPKLGGSGVVLHSSIPEEFRLTNDAPHSPDKKTPSVAPSPKLSPRLKFYYYTMSCAKVTQPVCLVVIDGWGMCGSANVSDCFFLTNSGNAICNAKTPVMTRLFGENSTQLEAHGLHVGLPEGLMGNSEVGHLNIGAGRVVYQDIVRINMAVTSGKIKENATLVNACKNASNKNGRLHLLGLVSDGGVHSHIKHMFGLLEAAKYHKVPKCFIQFFSDGRDTSPTSGVRFVEEVFNFTKNIQYGQLATVVGRYYAMDRDKRWERNQIAYEGLVAGRGEKATEDTLIEVIKKSYDNNVTDEFLKPIIVNDEGRIKDDDTLIFFDYRADRMRQIVEAFGIKRNFETDVAHPKNLYISCMTQYNKDFTFPLLFPPESHKNVLAEWLAANSIPQFHCAETEKYAHVTFFFNGGREAPFDHEDRLMIPSPKVATYDLKPEMSCMEVGSKMAEIIRTKNYPFVMCNFAPPDMVGHTGIYEAAVKACEATDCAIGLVEKACQEAGYVLMITADHGNAEQMFDPKGGKHTAHTCNRVPFISTGKRRLMAKLPDREPALCDVAPTVLDQMGLAIPSEMGGKSLLQN</sequence>
<dbReference type="InterPro" id="IPR006205">
    <property type="entry name" value="Mev_gal_kin"/>
</dbReference>
<feature type="domain" description="GHMP kinase C-terminal" evidence="21">
    <location>
        <begin position="363"/>
        <end position="428"/>
    </location>
</feature>
<dbReference type="InterPro" id="IPR036646">
    <property type="entry name" value="PGAM_B_sf"/>
</dbReference>
<dbReference type="InterPro" id="IPR020568">
    <property type="entry name" value="Ribosomal_Su5_D2-typ_SF"/>
</dbReference>
<comment type="pathway">
    <text evidence="4">Carbohydrate degradation; glycolysis; pyruvate from D-glyceraldehyde 3-phosphate: step 3/5.</text>
</comment>
<dbReference type="GO" id="GO:0006096">
    <property type="term" value="P:glycolytic process"/>
    <property type="evidence" value="ECO:0007669"/>
    <property type="project" value="UniProtKB-UniPathway"/>
</dbReference>
<dbReference type="AlphaFoldDB" id="A0A0V1BS61"/>
<name>A0A0V1BS61_TRISP</name>
<dbReference type="Pfam" id="PF06415">
    <property type="entry name" value="iPGM_N"/>
    <property type="match status" value="1"/>
</dbReference>
<gene>
    <name evidence="22" type="primary">gpmI</name>
    <name evidence="22" type="ORF">T01_11170</name>
</gene>
<dbReference type="InterPro" id="IPR011258">
    <property type="entry name" value="BPG-indep_PGM_N"/>
</dbReference>
<evidence type="ECO:0000256" key="12">
    <source>
        <dbReference type="ARBA" id="ARBA00023152"/>
    </source>
</evidence>
<evidence type="ECO:0000256" key="2">
    <source>
        <dbReference type="ARBA" id="ARBA00001936"/>
    </source>
</evidence>
<evidence type="ECO:0000256" key="10">
    <source>
        <dbReference type="ARBA" id="ARBA00022840"/>
    </source>
</evidence>
<dbReference type="NCBIfam" id="TIGR00549">
    <property type="entry name" value="mevalon_kin"/>
    <property type="match status" value="1"/>
</dbReference>
<dbReference type="NCBIfam" id="TIGR01307">
    <property type="entry name" value="pgm_bpd_ind"/>
    <property type="match status" value="1"/>
</dbReference>
<keyword evidence="12" id="KW-0324">Glycolysis</keyword>
<dbReference type="SUPFAM" id="SSF55060">
    <property type="entry name" value="GHMP Kinase, C-terminal domain"/>
    <property type="match status" value="1"/>
</dbReference>
<dbReference type="EMBL" id="JYDH01000014">
    <property type="protein sequence ID" value="KRY40100.1"/>
    <property type="molecule type" value="Genomic_DNA"/>
</dbReference>
<evidence type="ECO:0000256" key="1">
    <source>
        <dbReference type="ARBA" id="ARBA00000370"/>
    </source>
</evidence>
<comment type="caution">
    <text evidence="22">The sequence shown here is derived from an EMBL/GenBank/DDBJ whole genome shotgun (WGS) entry which is preliminary data.</text>
</comment>
<evidence type="ECO:0000256" key="9">
    <source>
        <dbReference type="ARBA" id="ARBA00022741"/>
    </source>
</evidence>
<evidence type="ECO:0000259" key="19">
    <source>
        <dbReference type="Pfam" id="PF01676"/>
    </source>
</evidence>
<evidence type="ECO:0000256" key="11">
    <source>
        <dbReference type="ARBA" id="ARBA00023098"/>
    </source>
</evidence>
<protein>
    <recommendedName>
        <fullName evidence="16">2,3-bisphosphoglycerate-independent phosphoglycerate mutase</fullName>
        <ecNumber evidence="6">5.4.2.12</ecNumber>
    </recommendedName>
    <alternativeName>
        <fullName evidence="17">Cofactor-independent phosphoglycerate mutase homolog</fullName>
    </alternativeName>
</protein>
<dbReference type="UniPathway" id="UPA00109">
    <property type="reaction ID" value="UER00186"/>
</dbReference>
<evidence type="ECO:0000259" key="18">
    <source>
        <dbReference type="Pfam" id="PF00288"/>
    </source>
</evidence>